<dbReference type="InterPro" id="IPR036291">
    <property type="entry name" value="NAD(P)-bd_dom_sf"/>
</dbReference>
<dbReference type="Gene3D" id="3.40.50.720">
    <property type="entry name" value="NAD(P)-binding Rossmann-like Domain"/>
    <property type="match status" value="1"/>
</dbReference>
<dbReference type="InterPro" id="IPR011051">
    <property type="entry name" value="RmlC_Cupin_sf"/>
</dbReference>
<dbReference type="SUPFAM" id="SSF51182">
    <property type="entry name" value="RmlC-like cupins"/>
    <property type="match status" value="1"/>
</dbReference>
<dbReference type="SUPFAM" id="SSF51735">
    <property type="entry name" value="NAD(P)-binding Rossmann-fold domains"/>
    <property type="match status" value="1"/>
</dbReference>
<dbReference type="EMBL" id="BOPZ01000009">
    <property type="protein sequence ID" value="GIM28714.1"/>
    <property type="molecule type" value="Genomic_DNA"/>
</dbReference>
<evidence type="ECO:0000259" key="2">
    <source>
        <dbReference type="Pfam" id="PF14667"/>
    </source>
</evidence>
<feature type="domain" description="NAD-dependent epimerase/dehydratase" evidence="1">
    <location>
        <begin position="3"/>
        <end position="191"/>
    </location>
</feature>
<name>A0A919RZL4_9CLOT</name>
<dbReference type="InterPro" id="IPR029303">
    <property type="entry name" value="CapF_C"/>
</dbReference>
<dbReference type="Proteomes" id="UP000679179">
    <property type="component" value="Unassembled WGS sequence"/>
</dbReference>
<dbReference type="InterPro" id="IPR001509">
    <property type="entry name" value="Epimerase_deHydtase"/>
</dbReference>
<dbReference type="Gene3D" id="2.60.120.10">
    <property type="entry name" value="Jelly Rolls"/>
    <property type="match status" value="1"/>
</dbReference>
<sequence length="372" mass="43066">MKVLVTGAKGFIGKNFVTKLNEDGQHEIITYDVENSKEELYKYIKAADFIFHLAGVNRPKDEKGFFQGNSELTGEIAQFLIDNNMKTPILMTSSIQAELDNPYGQSKKAAEERLKEYSQKTGAKIFIYRLPNVFGKWCRPNYNSAVATFCYNIARDKEVWISDENKELTLVYIDDVVSTLIKSLDSNEESKNYYYSVETVYKTTLGEIVSKIKSFREIRDTSIIPNMKDDFTKVLYSTYLSYLEEDNFSYKLNKKADNRGWLTELVKSKEFGQMFVSKTFKGIIRGNHYHHTKVEKFIVVQGEAIIRFRKIDEDKVIEYRVTGESPEVVDIPSGYTHSIENIGEEEVITLFWANEIFNQEQPDTYFSEVVKQ</sequence>
<evidence type="ECO:0000313" key="4">
    <source>
        <dbReference type="Proteomes" id="UP000679179"/>
    </source>
</evidence>
<dbReference type="PANTHER" id="PTHR43245">
    <property type="entry name" value="BIFUNCTIONAL POLYMYXIN RESISTANCE PROTEIN ARNA"/>
    <property type="match status" value="1"/>
</dbReference>
<evidence type="ECO:0000313" key="3">
    <source>
        <dbReference type="EMBL" id="GIM28714.1"/>
    </source>
</evidence>
<evidence type="ECO:0000259" key="1">
    <source>
        <dbReference type="Pfam" id="PF01370"/>
    </source>
</evidence>
<proteinExistence type="predicted"/>
<dbReference type="InterPro" id="IPR014710">
    <property type="entry name" value="RmlC-like_jellyroll"/>
</dbReference>
<gene>
    <name evidence="3" type="ORF">CPJCM30710_13800</name>
</gene>
<dbReference type="CDD" id="cd07007">
    <property type="entry name" value="cupin_CapF-like_C"/>
    <property type="match status" value="1"/>
</dbReference>
<reference evidence="3" key="1">
    <citation type="submission" date="2021-03" db="EMBL/GenBank/DDBJ databases">
        <title>Taxonomic study of Clostridium polyendosporum from meadow-gley soil under rice.</title>
        <authorList>
            <person name="Kobayashi H."/>
            <person name="Tanizawa Y."/>
            <person name="Yagura M."/>
        </authorList>
    </citation>
    <scope>NUCLEOTIDE SEQUENCE</scope>
    <source>
        <strain evidence="3">JCM 30710</strain>
    </source>
</reference>
<keyword evidence="4" id="KW-1185">Reference proteome</keyword>
<dbReference type="Pfam" id="PF14667">
    <property type="entry name" value="Polysacc_synt_C"/>
    <property type="match status" value="1"/>
</dbReference>
<accession>A0A919RZL4</accession>
<dbReference type="RefSeq" id="WP_212903441.1">
    <property type="nucleotide sequence ID" value="NZ_BOPZ01000009.1"/>
</dbReference>
<dbReference type="Pfam" id="PF01370">
    <property type="entry name" value="Epimerase"/>
    <property type="match status" value="1"/>
</dbReference>
<organism evidence="3 4">
    <name type="scientific">Clostridium polyendosporum</name>
    <dbReference type="NCBI Taxonomy" id="69208"/>
    <lineage>
        <taxon>Bacteria</taxon>
        <taxon>Bacillati</taxon>
        <taxon>Bacillota</taxon>
        <taxon>Clostridia</taxon>
        <taxon>Eubacteriales</taxon>
        <taxon>Clostridiaceae</taxon>
        <taxon>Clostridium</taxon>
    </lineage>
</organism>
<dbReference type="PANTHER" id="PTHR43245:SF55">
    <property type="entry name" value="NAD(P)-BINDING DOMAIN-CONTAINING PROTEIN"/>
    <property type="match status" value="1"/>
</dbReference>
<comment type="caution">
    <text evidence="3">The sequence shown here is derived from an EMBL/GenBank/DDBJ whole genome shotgun (WGS) entry which is preliminary data.</text>
</comment>
<dbReference type="InterPro" id="IPR050177">
    <property type="entry name" value="Lipid_A_modif_metabolic_enz"/>
</dbReference>
<protein>
    <submittedName>
        <fullName evidence="3">Capsular polysaccharide biosynthesis protein Cap8F</fullName>
    </submittedName>
</protein>
<feature type="domain" description="Capsular polysaccharide assembling protein CapF C-terminal" evidence="2">
    <location>
        <begin position="256"/>
        <end position="365"/>
    </location>
</feature>
<dbReference type="AlphaFoldDB" id="A0A919RZL4"/>